<name>A0AA35VVG0_GEOBA</name>
<dbReference type="NCBIfam" id="TIGR00150">
    <property type="entry name" value="T6A_YjeE"/>
    <property type="match status" value="1"/>
</dbReference>
<dbReference type="GO" id="GO:0005737">
    <property type="term" value="C:cytoplasm"/>
    <property type="evidence" value="ECO:0007669"/>
    <property type="project" value="UniProtKB-SubCell"/>
</dbReference>
<protein>
    <recommendedName>
        <fullName evidence="3">tRNA threonylcarbamoyladenosine biosynthesis protein TsaE</fullName>
    </recommendedName>
    <alternativeName>
        <fullName evidence="10">t(6)A37 threonylcarbamoyladenosine biosynthesis protein TsaE</fullName>
    </alternativeName>
</protein>
<dbReference type="InterPro" id="IPR027417">
    <property type="entry name" value="P-loop_NTPase"/>
</dbReference>
<dbReference type="PANTHER" id="PTHR33540:SF2">
    <property type="entry name" value="TRNA THREONYLCARBAMOYLADENOSINE BIOSYNTHESIS PROTEIN TSAE"/>
    <property type="match status" value="1"/>
</dbReference>
<proteinExistence type="inferred from homology"/>
<keyword evidence="4" id="KW-0963">Cytoplasm</keyword>
<dbReference type="SUPFAM" id="SSF52540">
    <property type="entry name" value="P-loop containing nucleoside triphosphate hydrolases"/>
    <property type="match status" value="1"/>
</dbReference>
<gene>
    <name evidence="11" type="ORF">GBAR_LOCUS1407</name>
</gene>
<organism evidence="11 12">
    <name type="scientific">Geodia barretti</name>
    <name type="common">Barrett's horny sponge</name>
    <dbReference type="NCBI Taxonomy" id="519541"/>
    <lineage>
        <taxon>Eukaryota</taxon>
        <taxon>Metazoa</taxon>
        <taxon>Porifera</taxon>
        <taxon>Demospongiae</taxon>
        <taxon>Heteroscleromorpha</taxon>
        <taxon>Tetractinellida</taxon>
        <taxon>Astrophorina</taxon>
        <taxon>Geodiidae</taxon>
        <taxon>Geodia</taxon>
    </lineage>
</organism>
<keyword evidence="5" id="KW-0819">tRNA processing</keyword>
<dbReference type="Pfam" id="PF02367">
    <property type="entry name" value="TsaE"/>
    <property type="match status" value="1"/>
</dbReference>
<keyword evidence="9" id="KW-0460">Magnesium</keyword>
<comment type="similarity">
    <text evidence="2">Belongs to the TsaE family.</text>
</comment>
<evidence type="ECO:0000256" key="2">
    <source>
        <dbReference type="ARBA" id="ARBA00007599"/>
    </source>
</evidence>
<evidence type="ECO:0000256" key="10">
    <source>
        <dbReference type="ARBA" id="ARBA00032441"/>
    </source>
</evidence>
<evidence type="ECO:0000256" key="8">
    <source>
        <dbReference type="ARBA" id="ARBA00022840"/>
    </source>
</evidence>
<evidence type="ECO:0000256" key="1">
    <source>
        <dbReference type="ARBA" id="ARBA00004496"/>
    </source>
</evidence>
<dbReference type="Gene3D" id="3.40.50.300">
    <property type="entry name" value="P-loop containing nucleotide triphosphate hydrolases"/>
    <property type="match status" value="1"/>
</dbReference>
<keyword evidence="7" id="KW-0547">Nucleotide-binding</keyword>
<dbReference type="GO" id="GO:0046872">
    <property type="term" value="F:metal ion binding"/>
    <property type="evidence" value="ECO:0007669"/>
    <property type="project" value="UniProtKB-KW"/>
</dbReference>
<evidence type="ECO:0000256" key="5">
    <source>
        <dbReference type="ARBA" id="ARBA00022694"/>
    </source>
</evidence>
<dbReference type="EMBL" id="CASHTH010000207">
    <property type="protein sequence ID" value="CAI7994205.1"/>
    <property type="molecule type" value="Genomic_DNA"/>
</dbReference>
<dbReference type="GO" id="GO:0002949">
    <property type="term" value="P:tRNA threonylcarbamoyladenosine modification"/>
    <property type="evidence" value="ECO:0007669"/>
    <property type="project" value="InterPro"/>
</dbReference>
<evidence type="ECO:0000256" key="7">
    <source>
        <dbReference type="ARBA" id="ARBA00022741"/>
    </source>
</evidence>
<evidence type="ECO:0000256" key="4">
    <source>
        <dbReference type="ARBA" id="ARBA00022490"/>
    </source>
</evidence>
<comment type="subcellular location">
    <subcellularLocation>
        <location evidence="1">Cytoplasm</location>
    </subcellularLocation>
</comment>
<dbReference type="InterPro" id="IPR003442">
    <property type="entry name" value="T6A_TsaE"/>
</dbReference>
<keyword evidence="6" id="KW-0479">Metal-binding</keyword>
<evidence type="ECO:0000313" key="12">
    <source>
        <dbReference type="Proteomes" id="UP001174909"/>
    </source>
</evidence>
<dbReference type="GO" id="GO:0005524">
    <property type="term" value="F:ATP binding"/>
    <property type="evidence" value="ECO:0007669"/>
    <property type="project" value="UniProtKB-KW"/>
</dbReference>
<dbReference type="Proteomes" id="UP001174909">
    <property type="component" value="Unassembled WGS sequence"/>
</dbReference>
<evidence type="ECO:0000256" key="6">
    <source>
        <dbReference type="ARBA" id="ARBA00022723"/>
    </source>
</evidence>
<dbReference type="PANTHER" id="PTHR33540">
    <property type="entry name" value="TRNA THREONYLCARBAMOYLADENOSINE BIOSYNTHESIS PROTEIN TSAE"/>
    <property type="match status" value="1"/>
</dbReference>
<evidence type="ECO:0000256" key="3">
    <source>
        <dbReference type="ARBA" id="ARBA00019010"/>
    </source>
</evidence>
<keyword evidence="12" id="KW-1185">Reference proteome</keyword>
<accession>A0AA35VVG0</accession>
<sequence>MGAGKTVFAKGLARHYGVDPNQVTSPTFALVARYGEGSRPLYHLDLYRIERPEELRELGIEEMEEEDAIVIVEWPERLAHYCRTDAIRVRLLRERNGTRRIEIAAGSDGR</sequence>
<keyword evidence="8" id="KW-0067">ATP-binding</keyword>
<comment type="caution">
    <text evidence="11">The sequence shown here is derived from an EMBL/GenBank/DDBJ whole genome shotgun (WGS) entry which is preliminary data.</text>
</comment>
<evidence type="ECO:0000313" key="11">
    <source>
        <dbReference type="EMBL" id="CAI7994205.1"/>
    </source>
</evidence>
<dbReference type="AlphaFoldDB" id="A0AA35VVG0"/>
<reference evidence="11" key="1">
    <citation type="submission" date="2023-03" db="EMBL/GenBank/DDBJ databases">
        <authorList>
            <person name="Steffen K."/>
            <person name="Cardenas P."/>
        </authorList>
    </citation>
    <scope>NUCLEOTIDE SEQUENCE</scope>
</reference>
<evidence type="ECO:0000256" key="9">
    <source>
        <dbReference type="ARBA" id="ARBA00022842"/>
    </source>
</evidence>